<evidence type="ECO:0000313" key="3">
    <source>
        <dbReference type="Proteomes" id="UP000018050"/>
    </source>
</evidence>
<keyword evidence="3" id="KW-1185">Reference proteome</keyword>
<dbReference type="EMBL" id="HG671520">
    <property type="protein sequence ID" value="CDI81165.1"/>
    <property type="molecule type" value="Genomic_DNA"/>
</dbReference>
<feature type="compositionally biased region" description="Low complexity" evidence="1">
    <location>
        <begin position="378"/>
        <end position="444"/>
    </location>
</feature>
<reference evidence="2" key="2">
    <citation type="submission" date="2013-10" db="EMBL/GenBank/DDBJ databases">
        <authorList>
            <person name="Aslett M."/>
        </authorList>
    </citation>
    <scope>NUCLEOTIDE SEQUENCE</scope>
    <source>
        <strain evidence="2">Houghton</strain>
    </source>
</reference>
<feature type="compositionally biased region" description="Polar residues" evidence="1">
    <location>
        <begin position="927"/>
        <end position="937"/>
    </location>
</feature>
<dbReference type="Proteomes" id="UP000018050">
    <property type="component" value="Unassembled WGS sequence"/>
</dbReference>
<dbReference type="RefSeq" id="XP_013249040.1">
    <property type="nucleotide sequence ID" value="XM_013393586.1"/>
</dbReference>
<feature type="compositionally biased region" description="Low complexity" evidence="1">
    <location>
        <begin position="147"/>
        <end position="164"/>
    </location>
</feature>
<feature type="compositionally biased region" description="Basic and acidic residues" evidence="1">
    <location>
        <begin position="915"/>
        <end position="926"/>
    </location>
</feature>
<feature type="region of interest" description="Disordered" evidence="1">
    <location>
        <begin position="895"/>
        <end position="937"/>
    </location>
</feature>
<feature type="compositionally biased region" description="Basic and acidic residues" evidence="1">
    <location>
        <begin position="827"/>
        <end position="844"/>
    </location>
</feature>
<dbReference type="OrthoDB" id="329651at2759"/>
<feature type="compositionally biased region" description="Low complexity" evidence="1">
    <location>
        <begin position="696"/>
        <end position="707"/>
    </location>
</feature>
<feature type="region of interest" description="Disordered" evidence="1">
    <location>
        <begin position="147"/>
        <end position="167"/>
    </location>
</feature>
<dbReference type="GeneID" id="25268468"/>
<dbReference type="Gene3D" id="1.20.5.2050">
    <property type="match status" value="1"/>
</dbReference>
<feature type="region of interest" description="Disordered" evidence="1">
    <location>
        <begin position="819"/>
        <end position="848"/>
    </location>
</feature>
<dbReference type="AlphaFoldDB" id="U6GLW3"/>
<organism evidence="2 3">
    <name type="scientific">Eimeria acervulina</name>
    <name type="common">Coccidian parasite</name>
    <dbReference type="NCBI Taxonomy" id="5801"/>
    <lineage>
        <taxon>Eukaryota</taxon>
        <taxon>Sar</taxon>
        <taxon>Alveolata</taxon>
        <taxon>Apicomplexa</taxon>
        <taxon>Conoidasida</taxon>
        <taxon>Coccidia</taxon>
        <taxon>Eucoccidiorida</taxon>
        <taxon>Eimeriorina</taxon>
        <taxon>Eimeriidae</taxon>
        <taxon>Eimeria</taxon>
    </lineage>
</organism>
<gene>
    <name evidence="2" type="ORF">EAH_00003980</name>
</gene>
<name>U6GLW3_EIMAC</name>
<accession>U6GLW3</accession>
<feature type="region of interest" description="Disordered" evidence="1">
    <location>
        <begin position="644"/>
        <end position="707"/>
    </location>
</feature>
<evidence type="ECO:0000256" key="1">
    <source>
        <dbReference type="SAM" id="MobiDB-lite"/>
    </source>
</evidence>
<proteinExistence type="predicted"/>
<evidence type="ECO:0000313" key="2">
    <source>
        <dbReference type="EMBL" id="CDI81165.1"/>
    </source>
</evidence>
<feature type="compositionally biased region" description="Polar residues" evidence="1">
    <location>
        <begin position="1066"/>
        <end position="1076"/>
    </location>
</feature>
<feature type="region of interest" description="Disordered" evidence="1">
    <location>
        <begin position="242"/>
        <end position="270"/>
    </location>
</feature>
<feature type="region of interest" description="Disordered" evidence="1">
    <location>
        <begin position="333"/>
        <end position="444"/>
    </location>
</feature>
<protein>
    <submittedName>
        <fullName evidence="2">Uncharacterized protein</fullName>
    </submittedName>
</protein>
<dbReference type="OMA" id="PSAYRFK"/>
<feature type="region of interest" description="Disordered" evidence="1">
    <location>
        <begin position="1049"/>
        <end position="1099"/>
    </location>
</feature>
<sequence length="1099" mass="114982">MGTVQEQGGTAAPSELLTLPAIEMSLCSSSCSSSSSPAGAEEPAENWGSTGSFAESPASAGHRDCYCCLGPCNSRCEADNSNRCSTSCNSSICSCRGDFKWWGEQQSSSSSCSCNSTKEMDCSTVCSTSSRPEERLSPLLYTSSEALNSRSNSNNNDNCKRSSNTTCKGGSPIRGEYQWRGRMNLFLRRAVMGDLTKSACGNSSSSSNGCCCRALEARTFEATPQEEQQDKAPKRWLVEAADPGPITPEAEDKRVSLSGAPTSEAPASGASLGAFARTWQDVKGPKELHAGTRYESSQQEPVHEIGKAGGVTKPQTQQSKEMHPLLLLRAVREHSSSTPKTHKSNSCDDSSGIHNLVRQPLRPLPVAYSSSNSPPPARTAASEADSAAAKSSSPAAVATPTAAATTPTAAPTTPAAAATPTTAATTPTAAAATPTPAPVAHTAEAAPTAAAVSISGEIPTAQTAASLVATAQPTTAGTQTAATKLLAAAPATAGTPTKITIVRPSEPSVLASSGGSCAAVCQQGALSCEPRFCYCLEHLLAGLCWGPPCLCGALQESVRWGFGGTCTVESNLVNPQQELELLLQRAAAMAPVGGESPLQAVPIKKMAGDRLGGMSAAQTPAEGSLSALRDSLLPAQAMASPAEGDNFTCTSWSRPEPGGAAGLPPLPESCSPHSDWGSPAQQWSVPQRTEFDATDSSSCSSSCGSKVGSWNPTLVKKRGYGMSSFSNEKEDGRPCLELFAPLLGFEGPPLGAPQPLSRYPRTALCADAFVCSGVQWFGSSEDEAGESGAEGSGRAHFPLPNCTTRFCGGKALEAAKPYAREGRRRREGGVRDRSKLADGFRSARDSGNTTLYASSRRVAGTPFCLRPNTNQHLPSPQSCGIATRQAATWGDIPEAARTGKLSGGPEGTSGSNGSRWRDGGREETRDSACSGSSSTHQTMMEIAAVPVRTRKGFRKPLPLPPEMLAAIAAAGPRRPVEPVLQYDGESREWRVFWMEEPQARYKVFQSKKFGKERAQQLALEWLHRAKAGAIHGSGRGPRVGGPSAYRFKRGRHEGPPLATEYKHTSSPETLQLSTPHSALELSPEASPALTPFPTAIPAL</sequence>
<reference evidence="2" key="1">
    <citation type="submission" date="2013-10" db="EMBL/GenBank/DDBJ databases">
        <title>Genomic analysis of the causative agents of coccidiosis in chickens.</title>
        <authorList>
            <person name="Reid A.J."/>
            <person name="Blake D."/>
            <person name="Billington K."/>
            <person name="Browne H."/>
            <person name="Dunn M."/>
            <person name="Hung S."/>
            <person name="Kawahara F."/>
            <person name="Miranda-Saavedra D."/>
            <person name="Mourier T."/>
            <person name="Nagra H."/>
            <person name="Otto T.D."/>
            <person name="Rawlings N."/>
            <person name="Sanchez A."/>
            <person name="Sanders M."/>
            <person name="Subramaniam C."/>
            <person name="Tay Y."/>
            <person name="Dear P."/>
            <person name="Doerig C."/>
            <person name="Gruber A."/>
            <person name="Parkinson J."/>
            <person name="Shirley M."/>
            <person name="Wan K.L."/>
            <person name="Berriman M."/>
            <person name="Tomley F."/>
            <person name="Pain A."/>
        </authorList>
    </citation>
    <scope>NUCLEOTIDE SEQUENCE</scope>
    <source>
        <strain evidence="2">Houghton</strain>
    </source>
</reference>
<dbReference type="VEuPathDB" id="ToxoDB:EAH_00003980"/>